<organism evidence="1 2">
    <name type="scientific">Pedobacter steynii</name>
    <dbReference type="NCBI Taxonomy" id="430522"/>
    <lineage>
        <taxon>Bacteria</taxon>
        <taxon>Pseudomonadati</taxon>
        <taxon>Bacteroidota</taxon>
        <taxon>Sphingobacteriia</taxon>
        <taxon>Sphingobacteriales</taxon>
        <taxon>Sphingobacteriaceae</taxon>
        <taxon>Pedobacter</taxon>
    </lineage>
</organism>
<reference evidence="2" key="1">
    <citation type="submission" date="2016-10" db="EMBL/GenBank/DDBJ databases">
        <authorList>
            <person name="Varghese N."/>
            <person name="Submissions S."/>
        </authorList>
    </citation>
    <scope>NUCLEOTIDE SEQUENCE [LARGE SCALE GENOMIC DNA]</scope>
    <source>
        <strain evidence="2">DSM 19110</strain>
    </source>
</reference>
<evidence type="ECO:0008006" key="3">
    <source>
        <dbReference type="Google" id="ProtNLM"/>
    </source>
</evidence>
<evidence type="ECO:0000313" key="1">
    <source>
        <dbReference type="EMBL" id="SDM40641.1"/>
    </source>
</evidence>
<gene>
    <name evidence="1" type="ORF">SAMN05421820_103747</name>
</gene>
<dbReference type="OrthoDB" id="674567at2"/>
<sequence>MEIETGYYLDKFQKSLDQLEKKGAFSQKNLESKVGIWLDSVVLKIQKKSWINASAKPFGEGIFFSVWLNDESLGKGKLYYNIHALKLRELKGYVIKSREFAEAFRLKFKSFENRWPNVGVRFGPLTLMEGWVDIEHEHIENLVADLAFNFLEITFIIDDLLEKGLKTQYY</sequence>
<accession>A0A1G9SYW0</accession>
<name>A0A1G9SYW0_9SPHI</name>
<protein>
    <recommendedName>
        <fullName evidence="3">DUF4268 domain-containing protein</fullName>
    </recommendedName>
</protein>
<keyword evidence="2" id="KW-1185">Reference proteome</keyword>
<dbReference type="RefSeq" id="WP_074606720.1">
    <property type="nucleotide sequence ID" value="NZ_FNGY01000003.1"/>
</dbReference>
<dbReference type="EMBL" id="FNGY01000003">
    <property type="protein sequence ID" value="SDM40641.1"/>
    <property type="molecule type" value="Genomic_DNA"/>
</dbReference>
<dbReference type="AlphaFoldDB" id="A0A1G9SYW0"/>
<dbReference type="Proteomes" id="UP000183200">
    <property type="component" value="Unassembled WGS sequence"/>
</dbReference>
<proteinExistence type="predicted"/>
<evidence type="ECO:0000313" key="2">
    <source>
        <dbReference type="Proteomes" id="UP000183200"/>
    </source>
</evidence>